<reference evidence="9" key="2">
    <citation type="submission" date="2023-01" db="EMBL/GenBank/DDBJ databases">
        <title>Draft genome sequence of Algimonas ampicilliniresistens strain NBRC 108219.</title>
        <authorList>
            <person name="Sun Q."/>
            <person name="Mori K."/>
        </authorList>
    </citation>
    <scope>NUCLEOTIDE SEQUENCE</scope>
    <source>
        <strain evidence="9">NBRC 108219</strain>
    </source>
</reference>
<comment type="caution">
    <text evidence="9">The sequence shown here is derived from an EMBL/GenBank/DDBJ whole genome shotgun (WGS) entry which is preliminary data.</text>
</comment>
<comment type="similarity">
    <text evidence="5">Belongs to the bacterial ribosomal protein bL25 family. CTC subfamily.</text>
</comment>
<reference evidence="9" key="1">
    <citation type="journal article" date="2014" name="Int. J. Syst. Evol. Microbiol.">
        <title>Complete genome of a new Firmicutes species belonging to the dominant human colonic microbiota ('Ruminococcus bicirculans') reveals two chromosomes and a selective capacity to utilize plant glucans.</title>
        <authorList>
            <consortium name="NISC Comparative Sequencing Program"/>
            <person name="Wegmann U."/>
            <person name="Louis P."/>
            <person name="Goesmann A."/>
            <person name="Henrissat B."/>
            <person name="Duncan S.H."/>
            <person name="Flint H.J."/>
        </authorList>
    </citation>
    <scope>NUCLEOTIDE SEQUENCE</scope>
    <source>
        <strain evidence="9">NBRC 108219</strain>
    </source>
</reference>
<feature type="compositionally biased region" description="Acidic residues" evidence="6">
    <location>
        <begin position="190"/>
        <end position="200"/>
    </location>
</feature>
<evidence type="ECO:0000313" key="10">
    <source>
        <dbReference type="Proteomes" id="UP001161391"/>
    </source>
</evidence>
<dbReference type="NCBIfam" id="NF004612">
    <property type="entry name" value="PRK05943.1"/>
    <property type="match status" value="1"/>
</dbReference>
<dbReference type="InterPro" id="IPR020057">
    <property type="entry name" value="Ribosomal_bL25_b-dom"/>
</dbReference>
<dbReference type="NCBIfam" id="TIGR00731">
    <property type="entry name" value="bL25_bact_ctc"/>
    <property type="match status" value="1"/>
</dbReference>
<dbReference type="InterPro" id="IPR001021">
    <property type="entry name" value="Ribosomal_bL25_long"/>
</dbReference>
<feature type="region of interest" description="Disordered" evidence="6">
    <location>
        <begin position="186"/>
        <end position="217"/>
    </location>
</feature>
<evidence type="ECO:0000259" key="8">
    <source>
        <dbReference type="Pfam" id="PF14693"/>
    </source>
</evidence>
<evidence type="ECO:0000256" key="4">
    <source>
        <dbReference type="ARBA" id="ARBA00023274"/>
    </source>
</evidence>
<dbReference type="InterPro" id="IPR029751">
    <property type="entry name" value="Ribosomal_L25_dom"/>
</dbReference>
<evidence type="ECO:0000256" key="6">
    <source>
        <dbReference type="SAM" id="MobiDB-lite"/>
    </source>
</evidence>
<gene>
    <name evidence="5 9" type="primary">rplY</name>
    <name evidence="5" type="synonym">ctc</name>
    <name evidence="9" type="ORF">GCM10007853_13590</name>
</gene>
<dbReference type="InterPro" id="IPR011035">
    <property type="entry name" value="Ribosomal_bL25/Gln-tRNA_synth"/>
</dbReference>
<evidence type="ECO:0000256" key="3">
    <source>
        <dbReference type="ARBA" id="ARBA00022980"/>
    </source>
</evidence>
<feature type="domain" description="Large ribosomal subunit protein bL25 beta" evidence="8">
    <location>
        <begin position="101"/>
        <end position="185"/>
    </location>
</feature>
<dbReference type="CDD" id="cd00495">
    <property type="entry name" value="Ribosomal_L25_TL5_CTC"/>
    <property type="match status" value="1"/>
</dbReference>
<dbReference type="EMBL" id="BSNK01000001">
    <property type="protein sequence ID" value="GLQ23485.1"/>
    <property type="molecule type" value="Genomic_DNA"/>
</dbReference>
<dbReference type="Gene3D" id="2.40.240.10">
    <property type="entry name" value="Ribosomal Protein L25, Chain P"/>
    <property type="match status" value="1"/>
</dbReference>
<evidence type="ECO:0000256" key="1">
    <source>
        <dbReference type="ARBA" id="ARBA00022730"/>
    </source>
</evidence>
<dbReference type="Pfam" id="PF01386">
    <property type="entry name" value="Ribosomal_L25p"/>
    <property type="match status" value="1"/>
</dbReference>
<dbReference type="InterPro" id="IPR020056">
    <property type="entry name" value="Rbsml_bL25/Gln-tRNA_synth_N"/>
</dbReference>
<dbReference type="GO" id="GO:0005840">
    <property type="term" value="C:ribosome"/>
    <property type="evidence" value="ECO:0007669"/>
    <property type="project" value="UniProtKB-KW"/>
</dbReference>
<name>A0ABQ5V8W8_9PROT</name>
<keyword evidence="3 5" id="KW-0689">Ribosomal protein</keyword>
<dbReference type="PANTHER" id="PTHR33284:SF1">
    <property type="entry name" value="RIBOSOMAL PROTEIN L25_GLN-TRNA SYNTHETASE, ANTI-CODON-BINDING DOMAIN-CONTAINING PROTEIN"/>
    <property type="match status" value="1"/>
</dbReference>
<keyword evidence="10" id="KW-1185">Reference proteome</keyword>
<comment type="function">
    <text evidence="5">This is one of the proteins that binds to the 5S RNA in the ribosome where it forms part of the central protuberance.</text>
</comment>
<evidence type="ECO:0000256" key="5">
    <source>
        <dbReference type="HAMAP-Rule" id="MF_01334"/>
    </source>
</evidence>
<dbReference type="NCBIfam" id="NF004128">
    <property type="entry name" value="PRK05618.1-2"/>
    <property type="match status" value="1"/>
</dbReference>
<comment type="subunit">
    <text evidence="5">Part of the 50S ribosomal subunit; part of the 5S rRNA/L5/L18/L25 subcomplex. Contacts the 5S rRNA. Binds to the 5S rRNA independently of L5 and L18.</text>
</comment>
<dbReference type="InterPro" id="IPR020930">
    <property type="entry name" value="Ribosomal_uL5_bac-type"/>
</dbReference>
<dbReference type="RefSeq" id="WP_284388974.1">
    <property type="nucleotide sequence ID" value="NZ_BSNK01000001.1"/>
</dbReference>
<dbReference type="InterPro" id="IPR037121">
    <property type="entry name" value="Ribosomal_bL25_C"/>
</dbReference>
<feature type="domain" description="Large ribosomal subunit protein bL25 L25" evidence="7">
    <location>
        <begin position="5"/>
        <end position="92"/>
    </location>
</feature>
<evidence type="ECO:0000259" key="7">
    <source>
        <dbReference type="Pfam" id="PF01386"/>
    </source>
</evidence>
<evidence type="ECO:0000256" key="2">
    <source>
        <dbReference type="ARBA" id="ARBA00022884"/>
    </source>
</evidence>
<dbReference type="Pfam" id="PF14693">
    <property type="entry name" value="Ribosomal_TL5_C"/>
    <property type="match status" value="1"/>
</dbReference>
<evidence type="ECO:0000313" key="9">
    <source>
        <dbReference type="EMBL" id="GLQ23485.1"/>
    </source>
</evidence>
<feature type="compositionally biased region" description="Acidic residues" evidence="6">
    <location>
        <begin position="208"/>
        <end position="217"/>
    </location>
</feature>
<dbReference type="Gene3D" id="2.170.120.20">
    <property type="entry name" value="Ribosomal protein L25, beta domain"/>
    <property type="match status" value="1"/>
</dbReference>
<accession>A0ABQ5V8W8</accession>
<dbReference type="SUPFAM" id="SSF50715">
    <property type="entry name" value="Ribosomal protein L25-like"/>
    <property type="match status" value="1"/>
</dbReference>
<dbReference type="Proteomes" id="UP001161391">
    <property type="component" value="Unassembled WGS sequence"/>
</dbReference>
<sequence>MGVVLDVTVRENTGTGNAREARRNGQVPGVIYGGDEDSVAVAVKMNEVLKALNSGDFLGSMIELSHDGKNQKVFTKDVQFHPVTDFPVHVDFYRVTNKTLIDVEVSVNFVGEETSPGLKEGGTLNVVRYSIEVKCPAGDIPDSIEADVSKLEIGDAIHISDITLPKGAKPTITDRDFTIATIIASRAAVEEDEETEDVEAGDVPATEQTEDTDADEG</sequence>
<organism evidence="9 10">
    <name type="scientific">Algimonas ampicilliniresistens</name>
    <dbReference type="NCBI Taxonomy" id="1298735"/>
    <lineage>
        <taxon>Bacteria</taxon>
        <taxon>Pseudomonadati</taxon>
        <taxon>Pseudomonadota</taxon>
        <taxon>Alphaproteobacteria</taxon>
        <taxon>Maricaulales</taxon>
        <taxon>Robiginitomaculaceae</taxon>
        <taxon>Algimonas</taxon>
    </lineage>
</organism>
<keyword evidence="4 5" id="KW-0687">Ribonucleoprotein</keyword>
<proteinExistence type="inferred from homology"/>
<protein>
    <recommendedName>
        <fullName evidence="5">Large ribosomal subunit protein bL25</fullName>
    </recommendedName>
    <alternativeName>
        <fullName evidence="5">General stress protein CTC</fullName>
    </alternativeName>
</protein>
<keyword evidence="1 5" id="KW-0699">rRNA-binding</keyword>
<dbReference type="HAMAP" id="MF_01334">
    <property type="entry name" value="Ribosomal_bL25_CTC"/>
    <property type="match status" value="1"/>
</dbReference>
<keyword evidence="2 5" id="KW-0694">RNA-binding</keyword>
<dbReference type="PANTHER" id="PTHR33284">
    <property type="entry name" value="RIBOSOMAL PROTEIN L25/GLN-TRNA SYNTHETASE, ANTI-CODON-BINDING DOMAIN-CONTAINING PROTEIN"/>
    <property type="match status" value="1"/>
</dbReference>